<reference evidence="2 5" key="2">
    <citation type="submission" date="2022-05" db="EMBL/GenBank/DDBJ databases">
        <title>Genome Sequencing of Bee-Associated Microbes.</title>
        <authorList>
            <person name="Dunlap C."/>
        </authorList>
    </citation>
    <scope>NUCLEOTIDE SEQUENCE [LARGE SCALE GENOMIC DNA]</scope>
    <source>
        <strain evidence="2 5">NRRL B-23120</strain>
    </source>
</reference>
<dbReference type="SUPFAM" id="SSF53474">
    <property type="entry name" value="alpha/beta-Hydrolases"/>
    <property type="match status" value="1"/>
</dbReference>
<dbReference type="GO" id="GO:0046503">
    <property type="term" value="P:glycerolipid catabolic process"/>
    <property type="evidence" value="ECO:0007669"/>
    <property type="project" value="TreeGrafter"/>
</dbReference>
<organism evidence="3 4">
    <name type="scientific">Paenibacillus chitinolyticus</name>
    <dbReference type="NCBI Taxonomy" id="79263"/>
    <lineage>
        <taxon>Bacteria</taxon>
        <taxon>Bacillati</taxon>
        <taxon>Bacillota</taxon>
        <taxon>Bacilli</taxon>
        <taxon>Bacillales</taxon>
        <taxon>Paenibacillaceae</taxon>
        <taxon>Paenibacillus</taxon>
    </lineage>
</organism>
<accession>A0A410WPP9</accession>
<dbReference type="EMBL" id="JAMDMJ010000034">
    <property type="protein sequence ID" value="MCY9598775.1"/>
    <property type="molecule type" value="Genomic_DNA"/>
</dbReference>
<keyword evidence="2" id="KW-0378">Hydrolase</keyword>
<reference evidence="3 4" key="1">
    <citation type="submission" date="2018-01" db="EMBL/GenBank/DDBJ databases">
        <title>The whole genome sequencing and assembly of Paenibacillus chitinolyticus KCCM 41400 strain.</title>
        <authorList>
            <person name="Kim J.-Y."/>
            <person name="Park M.-K."/>
            <person name="Lee Y.-J."/>
            <person name="Yi H."/>
            <person name="Bahn Y.-S."/>
            <person name="Kim J.F."/>
            <person name="Lee D.-W."/>
        </authorList>
    </citation>
    <scope>NUCLEOTIDE SEQUENCE [LARGE SCALE GENOMIC DNA]</scope>
    <source>
        <strain evidence="3 4">KCCM 41400</strain>
    </source>
</reference>
<dbReference type="EMBL" id="CP026520">
    <property type="protein sequence ID" value="QAV16314.1"/>
    <property type="molecule type" value="Genomic_DNA"/>
</dbReference>
<dbReference type="PRINTS" id="PR00111">
    <property type="entry name" value="ABHYDROLASE"/>
</dbReference>
<dbReference type="RefSeq" id="WP_042231399.1">
    <property type="nucleotide sequence ID" value="NZ_CP026520.1"/>
</dbReference>
<evidence type="ECO:0000313" key="5">
    <source>
        <dbReference type="Proteomes" id="UP001527202"/>
    </source>
</evidence>
<proteinExistence type="predicted"/>
<evidence type="ECO:0000313" key="4">
    <source>
        <dbReference type="Proteomes" id="UP000288943"/>
    </source>
</evidence>
<gene>
    <name evidence="2" type="ORF">M5X16_23750</name>
    <name evidence="3" type="ORF">PC41400_00785</name>
</gene>
<evidence type="ECO:0000313" key="2">
    <source>
        <dbReference type="EMBL" id="MCY9598775.1"/>
    </source>
</evidence>
<dbReference type="Proteomes" id="UP001527202">
    <property type="component" value="Unassembled WGS sequence"/>
</dbReference>
<dbReference type="InterPro" id="IPR000073">
    <property type="entry name" value="AB_hydrolase_1"/>
</dbReference>
<dbReference type="Gene3D" id="3.40.50.1820">
    <property type="entry name" value="alpha/beta hydrolase"/>
    <property type="match status" value="1"/>
</dbReference>
<dbReference type="PANTHER" id="PTHR43433">
    <property type="entry name" value="HYDROLASE, ALPHA/BETA FOLD FAMILY PROTEIN"/>
    <property type="match status" value="1"/>
</dbReference>
<protein>
    <submittedName>
        <fullName evidence="2">Alpha/beta fold hydrolase</fullName>
    </submittedName>
    <submittedName>
        <fullName evidence="3">Putative esterase</fullName>
    </submittedName>
</protein>
<dbReference type="KEGG" id="pchi:PC41400_00785"/>
<sequence>MSERMIRVKDIELCTESFGNPAHPAVLLIMGATASMLWWEEDFCRLLAEKGFFVIRYDNRDTGRSASYEPGRPGYTFEDMADDAIAVLDAYGVKKAHFAGMSMGGMLVQIIALRHPDRVQSISLVSTMYFGPGWEELPPMEAKVEAFFNSMGEMDWYDPQTLLRNAVDKWRILAGSKHPFDEERVTALAERDIGRALNYSSSFNHSYVTGGESYLGRYGEIQTPALVIHGTEDPIIPYVHGEALRDSIPVAELLTLEGIGHELPPAEWPAIIGGIAKYAAL</sequence>
<dbReference type="InterPro" id="IPR029058">
    <property type="entry name" value="AB_hydrolase_fold"/>
</dbReference>
<dbReference type="OrthoDB" id="9805423at2"/>
<name>A0A410WPP9_9BACL</name>
<dbReference type="GeneID" id="95373350"/>
<dbReference type="AlphaFoldDB" id="A0A410WPP9"/>
<dbReference type="Proteomes" id="UP000288943">
    <property type="component" value="Chromosome"/>
</dbReference>
<evidence type="ECO:0000313" key="3">
    <source>
        <dbReference type="EMBL" id="QAV16314.1"/>
    </source>
</evidence>
<feature type="domain" description="AB hydrolase-1" evidence="1">
    <location>
        <begin position="24"/>
        <end position="262"/>
    </location>
</feature>
<dbReference type="InterPro" id="IPR050471">
    <property type="entry name" value="AB_hydrolase"/>
</dbReference>
<dbReference type="GO" id="GO:0004806">
    <property type="term" value="F:triacylglycerol lipase activity"/>
    <property type="evidence" value="ECO:0007669"/>
    <property type="project" value="TreeGrafter"/>
</dbReference>
<keyword evidence="5" id="KW-1185">Reference proteome</keyword>
<dbReference type="PANTHER" id="PTHR43433:SF5">
    <property type="entry name" value="AB HYDROLASE-1 DOMAIN-CONTAINING PROTEIN"/>
    <property type="match status" value="1"/>
</dbReference>
<evidence type="ECO:0000259" key="1">
    <source>
        <dbReference type="Pfam" id="PF00561"/>
    </source>
</evidence>
<dbReference type="Pfam" id="PF00561">
    <property type="entry name" value="Abhydrolase_1"/>
    <property type="match status" value="1"/>
</dbReference>